<evidence type="ECO:0000256" key="12">
    <source>
        <dbReference type="RuleBase" id="RU003679"/>
    </source>
</evidence>
<reference evidence="17 18" key="1">
    <citation type="submission" date="2017-09" db="EMBL/GenBank/DDBJ databases">
        <authorList>
            <consortium name="International Durum Wheat Genome Sequencing Consortium (IDWGSC)"/>
            <person name="Milanesi L."/>
        </authorList>
    </citation>
    <scope>NUCLEOTIDE SEQUENCE [LARGE SCALE GENOMIC DNA]</scope>
    <source>
        <strain evidence="18">cv. Svevo</strain>
    </source>
</reference>
<evidence type="ECO:0000256" key="3">
    <source>
        <dbReference type="ARBA" id="ARBA00009809"/>
    </source>
</evidence>
<sequence length="695" mass="77097">MERVSLLPLVLLLAAAAAGGVSGTEVAYNDRALVIDGERRIVISGSIHYPRSTPEMWPDLIRKAKEGGLDAIETYVFWNGHEPRRREYNFEGSYDIVRFFKEIQDAGMYAILRIGPYICGEWNYGGLPAWLREISGMQFRMHNHPFEREMETFTTLIVDKLKEAKMFAGQGGPIILSQIENEYGNIMGKLNNNESASEYIHWCAAMANKQNVGVPWIMCQQDDDVPPNVINTCNGFYCHDWFPKRTDIPKIWTENWTGWQPKYGHLKDLHNVLKSMEKILLHGDYKDTNISSSNVTVTKYTLDNSSACFISNKFDDKEVNVTLDGGATHVVPAWSVSILPDCKTVAYNSAKIKTQTLVMVKRPEVETVREGLAWSWMPENLQPFMTDEKGNFRKNELLEQIATSGDQSDYLWYRTSFEHKGEATYKLHVNTTGHELYAFVNGKLVGKQHSPNGGFVFQMETPVKLHSGKNYISLLSCTIGLKNYGALFEMMPAGIVGGPVKLVDTVTNTTAYDLSNSSWSYKAGLAGEYRETHLDKADDRSQWSGGLNGTIPVHRPFTWYKATFEAPAGKEPVVADLLGLGKGVAEGDGLKCLTGCNEPSQRFYHVPRSFLRAGEPNTMVLFEEAGGDPTRVNFHTVAVGAACAEAAEVGDESKAALAAFTAACVGKESCAVRHTEDFRAGSGCDSGVLTVQATC</sequence>
<evidence type="ECO:0000313" key="17">
    <source>
        <dbReference type="EMBL" id="VAH12446.1"/>
    </source>
</evidence>
<evidence type="ECO:0000256" key="5">
    <source>
        <dbReference type="ARBA" id="ARBA00022523"/>
    </source>
</evidence>
<gene>
    <name evidence="17" type="ORF">TRITD_1Bv1G005760</name>
</gene>
<dbReference type="Gene3D" id="2.60.120.260">
    <property type="entry name" value="Galactose-binding domain-like"/>
    <property type="match status" value="1"/>
</dbReference>
<dbReference type="SUPFAM" id="SSF51445">
    <property type="entry name" value="(Trans)glycosidases"/>
    <property type="match status" value="1"/>
</dbReference>
<dbReference type="PANTHER" id="PTHR23421">
    <property type="entry name" value="BETA-GALACTOSIDASE RELATED"/>
    <property type="match status" value="1"/>
</dbReference>
<dbReference type="Pfam" id="PF17834">
    <property type="entry name" value="GHD"/>
    <property type="match status" value="1"/>
</dbReference>
<protein>
    <recommendedName>
        <fullName evidence="4 11">Beta-galactosidase</fullName>
        <ecNumber evidence="4 11">3.2.1.23</ecNumber>
    </recommendedName>
</protein>
<evidence type="ECO:0000259" key="15">
    <source>
        <dbReference type="Pfam" id="PF17834"/>
    </source>
</evidence>
<dbReference type="Pfam" id="PF21467">
    <property type="entry name" value="BetaGal_gal-bd"/>
    <property type="match status" value="1"/>
</dbReference>
<keyword evidence="6" id="KW-0964">Secreted</keyword>
<feature type="domain" description="Beta-galactosidase beta-sandwich" evidence="15">
    <location>
        <begin position="296"/>
        <end position="352"/>
    </location>
</feature>
<feature type="domain" description="Beta-galactosidase galactose-binding" evidence="16">
    <location>
        <begin position="558"/>
        <end position="615"/>
    </location>
</feature>
<evidence type="ECO:0000256" key="9">
    <source>
        <dbReference type="ARBA" id="ARBA00023180"/>
    </source>
</evidence>
<evidence type="ECO:0000256" key="13">
    <source>
        <dbReference type="SAM" id="SignalP"/>
    </source>
</evidence>
<feature type="domain" description="Glycoside hydrolase 35 catalytic" evidence="14">
    <location>
        <begin position="33"/>
        <end position="280"/>
    </location>
</feature>
<evidence type="ECO:0000256" key="2">
    <source>
        <dbReference type="ARBA" id="ARBA00004271"/>
    </source>
</evidence>
<dbReference type="GO" id="GO:0048046">
    <property type="term" value="C:apoplast"/>
    <property type="evidence" value="ECO:0007669"/>
    <property type="project" value="UniProtKB-SubCell"/>
</dbReference>
<dbReference type="InterPro" id="IPR048913">
    <property type="entry name" value="BetaGal_gal-bd"/>
</dbReference>
<dbReference type="Pfam" id="PF01301">
    <property type="entry name" value="Glyco_hydro_35"/>
    <property type="match status" value="1"/>
</dbReference>
<dbReference type="Gramene" id="TRITD1Bv1G005760.1">
    <property type="protein sequence ID" value="TRITD1Bv1G005760.1"/>
    <property type="gene ID" value="TRITD1Bv1G005760"/>
</dbReference>
<dbReference type="InterPro" id="IPR041392">
    <property type="entry name" value="GHD"/>
</dbReference>
<evidence type="ECO:0000256" key="8">
    <source>
        <dbReference type="ARBA" id="ARBA00022801"/>
    </source>
</evidence>
<dbReference type="InterPro" id="IPR001944">
    <property type="entry name" value="Glycoside_Hdrlase_35"/>
</dbReference>
<dbReference type="AlphaFoldDB" id="A0A9R0QJ53"/>
<keyword evidence="18" id="KW-1185">Reference proteome</keyword>
<evidence type="ECO:0000256" key="10">
    <source>
        <dbReference type="ARBA" id="ARBA00023295"/>
    </source>
</evidence>
<dbReference type="InterPro" id="IPR008979">
    <property type="entry name" value="Galactose-bd-like_sf"/>
</dbReference>
<dbReference type="InterPro" id="IPR019801">
    <property type="entry name" value="Glyco_hydro_35_CS"/>
</dbReference>
<evidence type="ECO:0000256" key="6">
    <source>
        <dbReference type="ARBA" id="ARBA00022525"/>
    </source>
</evidence>
<evidence type="ECO:0000313" key="18">
    <source>
        <dbReference type="Proteomes" id="UP000324705"/>
    </source>
</evidence>
<dbReference type="InterPro" id="IPR031330">
    <property type="entry name" value="Gly_Hdrlase_35_cat"/>
</dbReference>
<feature type="chain" id="PRO_5040296305" description="Beta-galactosidase" evidence="13">
    <location>
        <begin position="24"/>
        <end position="695"/>
    </location>
</feature>
<keyword evidence="9" id="KW-0325">Glycoprotein</keyword>
<proteinExistence type="inferred from homology"/>
<keyword evidence="8 11" id="KW-0378">Hydrolase</keyword>
<comment type="similarity">
    <text evidence="3 12">Belongs to the glycosyl hydrolase 35 family.</text>
</comment>
<dbReference type="InterPro" id="IPR017853">
    <property type="entry name" value="GH"/>
</dbReference>
<dbReference type="GO" id="GO:0004565">
    <property type="term" value="F:beta-galactosidase activity"/>
    <property type="evidence" value="ECO:0007669"/>
    <property type="project" value="UniProtKB-EC"/>
</dbReference>
<name>A0A9R0QJ53_TRITD</name>
<feature type="signal peptide" evidence="13">
    <location>
        <begin position="1"/>
        <end position="23"/>
    </location>
</feature>
<dbReference type="GO" id="GO:0005975">
    <property type="term" value="P:carbohydrate metabolic process"/>
    <property type="evidence" value="ECO:0007669"/>
    <property type="project" value="InterPro"/>
</dbReference>
<dbReference type="SUPFAM" id="SSF49785">
    <property type="entry name" value="Galactose-binding domain-like"/>
    <property type="match status" value="2"/>
</dbReference>
<organism evidence="17 18">
    <name type="scientific">Triticum turgidum subsp. durum</name>
    <name type="common">Durum wheat</name>
    <name type="synonym">Triticum durum</name>
    <dbReference type="NCBI Taxonomy" id="4567"/>
    <lineage>
        <taxon>Eukaryota</taxon>
        <taxon>Viridiplantae</taxon>
        <taxon>Streptophyta</taxon>
        <taxon>Embryophyta</taxon>
        <taxon>Tracheophyta</taxon>
        <taxon>Spermatophyta</taxon>
        <taxon>Magnoliopsida</taxon>
        <taxon>Liliopsida</taxon>
        <taxon>Poales</taxon>
        <taxon>Poaceae</taxon>
        <taxon>BOP clade</taxon>
        <taxon>Pooideae</taxon>
        <taxon>Triticodae</taxon>
        <taxon>Triticeae</taxon>
        <taxon>Triticinae</taxon>
        <taxon>Triticum</taxon>
    </lineage>
</organism>
<evidence type="ECO:0000256" key="7">
    <source>
        <dbReference type="ARBA" id="ARBA00022729"/>
    </source>
</evidence>
<dbReference type="Gene3D" id="3.20.20.80">
    <property type="entry name" value="Glycosidases"/>
    <property type="match status" value="1"/>
</dbReference>
<evidence type="ECO:0000256" key="1">
    <source>
        <dbReference type="ARBA" id="ARBA00001412"/>
    </source>
</evidence>
<keyword evidence="5" id="KW-0052">Apoplast</keyword>
<dbReference type="Proteomes" id="UP000324705">
    <property type="component" value="Chromosome 1B"/>
</dbReference>
<evidence type="ECO:0000259" key="16">
    <source>
        <dbReference type="Pfam" id="PF21467"/>
    </source>
</evidence>
<dbReference type="EMBL" id="LT934112">
    <property type="protein sequence ID" value="VAH12446.1"/>
    <property type="molecule type" value="Genomic_DNA"/>
</dbReference>
<comment type="catalytic activity">
    <reaction evidence="1 11">
        <text>Hydrolysis of terminal non-reducing beta-D-galactose residues in beta-D-galactosides.</text>
        <dbReference type="EC" id="3.2.1.23"/>
    </reaction>
</comment>
<dbReference type="PROSITE" id="PS01182">
    <property type="entry name" value="GLYCOSYL_HYDROL_F35"/>
    <property type="match status" value="1"/>
</dbReference>
<dbReference type="EC" id="3.2.1.23" evidence="4 11"/>
<comment type="subcellular location">
    <subcellularLocation>
        <location evidence="2">Secreted</location>
        <location evidence="2">Extracellular space</location>
        <location evidence="2">Apoplast</location>
    </subcellularLocation>
</comment>
<accession>A0A9R0QJ53</accession>
<evidence type="ECO:0000256" key="4">
    <source>
        <dbReference type="ARBA" id="ARBA00012756"/>
    </source>
</evidence>
<keyword evidence="7 13" id="KW-0732">Signal</keyword>
<dbReference type="PRINTS" id="PR00742">
    <property type="entry name" value="GLHYDRLASE35"/>
</dbReference>
<dbReference type="FunFam" id="3.20.20.80:FF:000006">
    <property type="entry name" value="Beta-galactosidase"/>
    <property type="match status" value="1"/>
</dbReference>
<evidence type="ECO:0000259" key="14">
    <source>
        <dbReference type="Pfam" id="PF01301"/>
    </source>
</evidence>
<keyword evidence="10 11" id="KW-0326">Glycosidase</keyword>
<evidence type="ECO:0000256" key="11">
    <source>
        <dbReference type="RuleBase" id="RU000675"/>
    </source>
</evidence>